<dbReference type="Gene3D" id="3.40.50.300">
    <property type="entry name" value="P-loop containing nucleotide triphosphate hydrolases"/>
    <property type="match status" value="1"/>
</dbReference>
<evidence type="ECO:0000313" key="4">
    <source>
        <dbReference type="EMBL" id="CAF1161276.1"/>
    </source>
</evidence>
<accession>A0A814TG41</accession>
<feature type="compositionally biased region" description="Polar residues" evidence="2">
    <location>
        <begin position="1029"/>
        <end position="1045"/>
    </location>
</feature>
<name>A0A814TG41_9BILA</name>
<dbReference type="Proteomes" id="UP000663829">
    <property type="component" value="Unassembled WGS sequence"/>
</dbReference>
<dbReference type="OrthoDB" id="1597724at2759"/>
<dbReference type="Pfam" id="PF25683">
    <property type="entry name" value="URGCP_GTPase"/>
    <property type="match status" value="1"/>
</dbReference>
<dbReference type="EMBL" id="CAJOBC010007214">
    <property type="protein sequence ID" value="CAF3924894.1"/>
    <property type="molecule type" value="Genomic_DNA"/>
</dbReference>
<dbReference type="GO" id="GO:0005525">
    <property type="term" value="F:GTP binding"/>
    <property type="evidence" value="ECO:0007669"/>
    <property type="project" value="InterPro"/>
</dbReference>
<comment type="caution">
    <text evidence="4">The sequence shown here is derived from an EMBL/GenBank/DDBJ whole genome shotgun (WGS) entry which is preliminary data.</text>
</comment>
<dbReference type="PROSITE" id="PS51717">
    <property type="entry name" value="G_VLIG"/>
    <property type="match status" value="1"/>
</dbReference>
<feature type="domain" description="VLIG-type G" evidence="3">
    <location>
        <begin position="1525"/>
        <end position="1785"/>
    </location>
</feature>
<dbReference type="EMBL" id="CAJNOQ010007213">
    <property type="protein sequence ID" value="CAF1161276.1"/>
    <property type="molecule type" value="Genomic_DNA"/>
</dbReference>
<evidence type="ECO:0000313" key="5">
    <source>
        <dbReference type="EMBL" id="CAF3924894.1"/>
    </source>
</evidence>
<sequence length="2525" mass="287113">FDWHSLIDNQVDRTDLAHNIRQIYVLKARDPPEVTLSVSDENQVLSACRRAVEPQLAELFQSIGATDKLLSLVLNYITTVNDLAVSIRDQTQLNNIKFGTAILQKLTSKLELRSEFLSRDWPVTDDNNDSLLDTICYKYPTMSSFRALSYEKIKSEYLKSGTDIQNEILEKVWIDGNNVRTKIKQYNLPLSVAAALEERGISQLEDLTEDDVKKLIRLDHNEVKQRLSSANNNIAKINAINDKHDKFKANLTRLLKQEGRAGKQDAIQHEKELTKKQERTKEAIKNVQDLTENFKKNVGNNKDQLEKHLSDIASKLHVNWRFSEDELNKPDMLLNSILKELNTVNTQFNSTAAYKSDEDIVEHINGGIVLYGIQLTNPDRLGEKAQRPLLSRPAYCPLLSPSLMFESTQQKFTSLEASNQFTQTIKTSGLTVAAHLEASGWGVSVKASHAQGKKQNTTTFVQKKTQSTIAIQTDYTVVPIKCFRIPREEMKLSTEAENALAGVNTTQKAKEFLRQFHSHVSDGVQHIGGIFMRTVTVETQDETDVETLETMAAKTMSSTASVGASFGGFGGGAGVSVESFQVDAKKEGKETIKRTAKITRKIQCIGPPCYNSDLFVQALHSNNSSWYVIDRDSLSSFIPVWEIILKSYASQASLVEAAHLLKRVWLQEAENYDHVLLIQCEIQRVRFGDYTVGVKTPSLLSSSSNDAGKNDIDKLDAEIQNCLGDFDVYELTPSMLLNKVCSVFQLITVRSNICGYDLLPALLGRDSMKSFLKSIALCTDEAKIDHILSVLLNIFSAETLRQLYQKQIELEPEILRLIQKGNSNANDKKLQQDDIFSIPAVPLTELSSYLETLMTKKNKADFNSDAVSIISKSLRNAAGSGENLQKLEEIKNILISYGWSNDVDGFAAPLTDEGLEALFAAMDDVFRKKQKSTLSRQATLQSAMFSEYNSSVNQGKGNEKMLYSYTDWLVDRPIPPFSEPVSRFMDILRHRLKITPIGISASSTATTTSKPQTAKVWGKKKAANPPSVPNDTSTALPAPTASSPVQTSQYSTIYDILIHILNYSDLLSQIELFRLLIERRTAAPLLIPALDSGRQPYNYLINALSFVTTKLSGQREYDLSTDCSLLRIAIISMRSLKHSESSDWLKQVFSSLSLSSPAITCIQSDQCIAEIAVGFIPCSVEDIKKNEKHREVLVLNVIGSYLAIWPYIQQFADVIMAEEDPSIDGGFQPVTPLSDNCNVITWKNASVQAEPYVTDDNYLHLSSSIIQSVNDIQSSLAELLEEREIDTPRPSLKSMVHTELYNTVQINLIDSESTVSKQDYTKVRVKELKLQQMFVKEAEQVALKNNNKSNNAEQQRIQRIIEDCRDQRIQNAYEVEKHPLIKCFTGILSLDNRQLRTLCVHQFIQQIDMHSRSAMRELINKKDEAFNEYDRDQQNLSYFEAKRLYASSALGIEHLWREICHLYASNPRRYEKYPALAAQHLIDGFALELLDGDAGMLEQNWIKAVFAQIEEQLMKERSPDMANRPTRIFILSILGVQSTGKSTLLNLMFGTRLRTSAGMCTRGVNIQLLKVENRPEYDYILILDTEGIRAPEHTGLKDSTWRDNRMATFAVLPADATIILINSEDDSAAREVLPIVMLAYQQSELAASSTSQLSARVFFVYTRVDMNDTKKLVNNIQAMFIDLKNNAEKLQQGGGNPNEQKTNRVLFRDFRVKAEDGEVGGKESDIKFLGKVKKSDIPPDDVPDTDYGEAIVQLNEYIYNRLVSNNSDGQKWKARELKSFAPYLDSIWQCILSVDFTLSFKSVVERWAYDELQIYCAKQRTKLANLYSSKYDEIEEKILAENIPDKPEKMNEKAESDLCKSKIDQYQAELSKLVDTRATEIDKEVLNDLKAERWQQWFTGNRDSWIVFNKNQKVHNNSRIHQLVTNRLSYDSKLIYYQQELRKEISSSYQKKTNEERLAILKNTVKQEQEFNNIFHDILLDAEKKHPTEKVEASIQQLYLSNEGIGRDINFTRKHMEIKVHQHNKALSSWFDNIGGFLTNFFSVNDVEKEKQIMRDLTKDIENLLKPIKRYSTYIVQQAVNLTESKLHDSDYGKRKKNRERAHQLVYALLVQELTMKQHQWEKHNSISVRLNYAKDDLWNFYNNTIHGIVGVDLLTSDLKLVLLKNERNGLMAVIGKHIVNDLQSEAWVKNSRMLMAYADLELLEQIDAGKIDEMISNVTNLSVHYQKVVDKLIRQKVVKCVKNQWTLYRGLLVSALNMTVIKTQSYKNPICSADERDQSKISQGRTKFFLEELKKNLNDYKLPVVFSDAVQTFSSGSYDRCDDEPAEMWKKMEVDLIANLTPAENGITLTENEIQSIVTTARDEMINNQQNDAVKLRCSVPCPTCKMACKRSFDHTLTGSDDQRRHDCDHQSTGLGGDFWESEGASNYRELCYESCSNHVAANNRFSINGTFYSYTDFAQHYPWLTPRATTEFMHEVRQYIFYNYQSQLASYFNLLPCSNKPASFNHSRTYLNDTLKKVINDSI</sequence>
<organism evidence="4 6">
    <name type="scientific">Didymodactylos carnosus</name>
    <dbReference type="NCBI Taxonomy" id="1234261"/>
    <lineage>
        <taxon>Eukaryota</taxon>
        <taxon>Metazoa</taxon>
        <taxon>Spiralia</taxon>
        <taxon>Gnathifera</taxon>
        <taxon>Rotifera</taxon>
        <taxon>Eurotatoria</taxon>
        <taxon>Bdelloidea</taxon>
        <taxon>Philodinida</taxon>
        <taxon>Philodinidae</taxon>
        <taxon>Didymodactylos</taxon>
    </lineage>
</organism>
<proteinExistence type="predicted"/>
<evidence type="ECO:0000259" key="3">
    <source>
        <dbReference type="PROSITE" id="PS51717"/>
    </source>
</evidence>
<feature type="region of interest" description="Disordered" evidence="2">
    <location>
        <begin position="1003"/>
        <end position="1045"/>
    </location>
</feature>
<evidence type="ECO:0000256" key="1">
    <source>
        <dbReference type="SAM" id="Coils"/>
    </source>
</evidence>
<protein>
    <recommendedName>
        <fullName evidence="3">VLIG-type G domain-containing protein</fullName>
    </recommendedName>
</protein>
<dbReference type="PANTHER" id="PTHR22796">
    <property type="entry name" value="URG4-RELATED"/>
    <property type="match status" value="1"/>
</dbReference>
<evidence type="ECO:0000313" key="6">
    <source>
        <dbReference type="Proteomes" id="UP000663829"/>
    </source>
</evidence>
<feature type="non-terminal residue" evidence="4">
    <location>
        <position position="1"/>
    </location>
</feature>
<reference evidence="4" key="1">
    <citation type="submission" date="2021-02" db="EMBL/GenBank/DDBJ databases">
        <authorList>
            <person name="Nowell W R."/>
        </authorList>
    </citation>
    <scope>NUCLEOTIDE SEQUENCE</scope>
</reference>
<gene>
    <name evidence="4" type="ORF">GPM918_LOCUS21693</name>
    <name evidence="5" type="ORF">SRO942_LOCUS21691</name>
</gene>
<dbReference type="Proteomes" id="UP000681722">
    <property type="component" value="Unassembled WGS sequence"/>
</dbReference>
<dbReference type="InterPro" id="IPR027417">
    <property type="entry name" value="P-loop_NTPase"/>
</dbReference>
<dbReference type="SUPFAM" id="SSF52540">
    <property type="entry name" value="P-loop containing nucleoside triphosphate hydrolases"/>
    <property type="match status" value="1"/>
</dbReference>
<keyword evidence="6" id="KW-1185">Reference proteome</keyword>
<keyword evidence="1" id="KW-0175">Coiled coil</keyword>
<dbReference type="InterPro" id="IPR030383">
    <property type="entry name" value="G_VLIG_dom"/>
</dbReference>
<dbReference type="PANTHER" id="PTHR22796:SF1">
    <property type="entry name" value="VWFA DOMAIN-CONTAINING PROTEIN"/>
    <property type="match status" value="1"/>
</dbReference>
<evidence type="ECO:0000256" key="2">
    <source>
        <dbReference type="SAM" id="MobiDB-lite"/>
    </source>
</evidence>
<feature type="coiled-coil region" evidence="1">
    <location>
        <begin position="220"/>
        <end position="293"/>
    </location>
</feature>